<gene>
    <name evidence="11" type="ORF">CLV88_104206</name>
</gene>
<dbReference type="GO" id="GO:0005886">
    <property type="term" value="C:plasma membrane"/>
    <property type="evidence" value="ECO:0007669"/>
    <property type="project" value="TreeGrafter"/>
</dbReference>
<dbReference type="SUPFAM" id="SSF52172">
    <property type="entry name" value="CheY-like"/>
    <property type="match status" value="1"/>
</dbReference>
<organism evidence="11 12">
    <name type="scientific">Shimia abyssi</name>
    <dbReference type="NCBI Taxonomy" id="1662395"/>
    <lineage>
        <taxon>Bacteria</taxon>
        <taxon>Pseudomonadati</taxon>
        <taxon>Pseudomonadota</taxon>
        <taxon>Alphaproteobacteria</taxon>
        <taxon>Rhodobacterales</taxon>
        <taxon>Roseobacteraceae</taxon>
    </lineage>
</organism>
<dbReference type="GO" id="GO:0000155">
    <property type="term" value="F:phosphorelay sensor kinase activity"/>
    <property type="evidence" value="ECO:0007669"/>
    <property type="project" value="InterPro"/>
</dbReference>
<dbReference type="InterPro" id="IPR036097">
    <property type="entry name" value="HisK_dim/P_sf"/>
</dbReference>
<dbReference type="InterPro" id="IPR011006">
    <property type="entry name" value="CheY-like_superfamily"/>
</dbReference>
<dbReference type="Gene3D" id="1.10.287.130">
    <property type="match status" value="1"/>
</dbReference>
<dbReference type="PROSITE" id="PS50109">
    <property type="entry name" value="HIS_KIN"/>
    <property type="match status" value="1"/>
</dbReference>
<dbReference type="Gene3D" id="3.30.565.10">
    <property type="entry name" value="Histidine kinase-like ATPase, C-terminal domain"/>
    <property type="match status" value="1"/>
</dbReference>
<dbReference type="PANTHER" id="PTHR43047">
    <property type="entry name" value="TWO-COMPONENT HISTIDINE PROTEIN KINASE"/>
    <property type="match status" value="1"/>
</dbReference>
<evidence type="ECO:0000256" key="6">
    <source>
        <dbReference type="PROSITE-ProRule" id="PRU00169"/>
    </source>
</evidence>
<reference evidence="11 12" key="1">
    <citation type="submission" date="2018-03" db="EMBL/GenBank/DDBJ databases">
        <title>Genomic Encyclopedia of Archaeal and Bacterial Type Strains, Phase II (KMG-II): from individual species to whole genera.</title>
        <authorList>
            <person name="Goeker M."/>
        </authorList>
    </citation>
    <scope>NUCLEOTIDE SEQUENCE [LARGE SCALE GENOMIC DNA]</scope>
    <source>
        <strain evidence="11 12">DSM 100673</strain>
    </source>
</reference>
<comment type="catalytic activity">
    <reaction evidence="1">
        <text>ATP + protein L-histidine = ADP + protein N-phospho-L-histidine.</text>
        <dbReference type="EC" id="2.7.13.3"/>
    </reaction>
</comment>
<keyword evidence="3 6" id="KW-0597">Phosphoprotein</keyword>
<dbReference type="Gene3D" id="3.40.50.2300">
    <property type="match status" value="1"/>
</dbReference>
<dbReference type="InterPro" id="IPR004358">
    <property type="entry name" value="Sig_transdc_His_kin-like_C"/>
</dbReference>
<evidence type="ECO:0000313" key="12">
    <source>
        <dbReference type="Proteomes" id="UP000240418"/>
    </source>
</evidence>
<dbReference type="FunFam" id="3.30.565.10:FF:000049">
    <property type="entry name" value="Two-component sensor histidine kinase"/>
    <property type="match status" value="1"/>
</dbReference>
<dbReference type="Proteomes" id="UP000240418">
    <property type="component" value="Unassembled WGS sequence"/>
</dbReference>
<dbReference type="CDD" id="cd00156">
    <property type="entry name" value="REC"/>
    <property type="match status" value="1"/>
</dbReference>
<dbReference type="Gene3D" id="3.30.450.20">
    <property type="entry name" value="PAS domain"/>
    <property type="match status" value="1"/>
</dbReference>
<dbReference type="InterPro" id="IPR036890">
    <property type="entry name" value="HATPase_C_sf"/>
</dbReference>
<dbReference type="SUPFAM" id="SSF47384">
    <property type="entry name" value="Homodimeric domain of signal transducing histidine kinase"/>
    <property type="match status" value="1"/>
</dbReference>
<feature type="domain" description="Response regulatory" evidence="10">
    <location>
        <begin position="614"/>
        <end position="730"/>
    </location>
</feature>
<dbReference type="CDD" id="cd00075">
    <property type="entry name" value="HATPase"/>
    <property type="match status" value="1"/>
</dbReference>
<dbReference type="SMART" id="SM00388">
    <property type="entry name" value="HisKA"/>
    <property type="match status" value="1"/>
</dbReference>
<dbReference type="OrthoDB" id="9764438at2"/>
<evidence type="ECO:0000256" key="3">
    <source>
        <dbReference type="ARBA" id="ARBA00022553"/>
    </source>
</evidence>
<dbReference type="InterPro" id="IPR003594">
    <property type="entry name" value="HATPase_dom"/>
</dbReference>
<dbReference type="Pfam" id="PF12860">
    <property type="entry name" value="PAS_7"/>
    <property type="match status" value="2"/>
</dbReference>
<dbReference type="InterPro" id="IPR003661">
    <property type="entry name" value="HisK_dim/P_dom"/>
</dbReference>
<keyword evidence="7" id="KW-0175">Coiled coil</keyword>
<evidence type="ECO:0000256" key="2">
    <source>
        <dbReference type="ARBA" id="ARBA00012438"/>
    </source>
</evidence>
<sequence length="752" mass="82905">MPDTLINPDDTIERQNEKLLKIAGALMGRVEQGSDVRGMAYAQFERAVMLEAEVGARTRELEHALNLLNKSNAQLAEANADAEAARANLATAIETVQEGFALFDANEVLVMCNSRFGQHMRDIHHLFKPGLAFHEYVELASQSPFLYLPEGTTPAQWAAMRMTRHKDDHVVFNARMAGSRWLQVSEHRTHDGGTVVLQTDVTDMMLLERQERERLLDDQARLIKATLEHLDQGVCIFDDEARLVGWNRRLSELLSIPTGRFRIGTPFFSIYRQMLRDNTFLDANRANTLVKWSEGKDARAPLSLEMAFGPNRILAVFAQQMPDGGFVISFTDVSAERAAARALSEVNETLERRVMDRTLELEDALAEAERANASKSRFVAAASHDLLQPLSAAKLYLASIDSDLHDPELRQRLGKTESALKSVESILGALLDISRLDSGSASVDLTGIALNRMLGQLRDEMAPQAAEKGLSLSISQKSAWVHSDATYLRRILQNLISNALRYTTHGEVRVDLQQLDDRLSVSISDTGPGIPIDHQDKVFDEFHRVNSDTGPADGLGLGLAIVDRACRLLKHPLRMISKTGQGTTFTIELPLATQFATERPERPNVAENTPLQRIVLLIENDDVMRNALTMTLEGWGADVLPCANGGDALKLLEEIDIAPDIVLADYQLNDGALGTDTIAILQQKFGDITCCVITANRIAPVPEECARLGAMLLYKPINLVKLRAFVEQAATPGSLQQSGDTVPENGTDAIPT</sequence>
<dbReference type="GO" id="GO:0009927">
    <property type="term" value="F:histidine phosphotransfer kinase activity"/>
    <property type="evidence" value="ECO:0007669"/>
    <property type="project" value="TreeGrafter"/>
</dbReference>
<accession>A0A2P8FEI5</accession>
<dbReference type="Pfam" id="PF00072">
    <property type="entry name" value="Response_reg"/>
    <property type="match status" value="1"/>
</dbReference>
<dbReference type="AlphaFoldDB" id="A0A2P8FEI5"/>
<dbReference type="PANTHER" id="PTHR43047:SF9">
    <property type="entry name" value="HISTIDINE KINASE"/>
    <property type="match status" value="1"/>
</dbReference>
<protein>
    <recommendedName>
        <fullName evidence="2">histidine kinase</fullName>
        <ecNumber evidence="2">2.7.13.3</ecNumber>
    </recommendedName>
</protein>
<dbReference type="InterPro" id="IPR005467">
    <property type="entry name" value="His_kinase_dom"/>
</dbReference>
<evidence type="ECO:0000259" key="9">
    <source>
        <dbReference type="PROSITE" id="PS50109"/>
    </source>
</evidence>
<feature type="region of interest" description="Disordered" evidence="8">
    <location>
        <begin position="733"/>
        <end position="752"/>
    </location>
</feature>
<keyword evidence="12" id="KW-1185">Reference proteome</keyword>
<dbReference type="InterPro" id="IPR001789">
    <property type="entry name" value="Sig_transdc_resp-reg_receiver"/>
</dbReference>
<dbReference type="SUPFAM" id="SSF55874">
    <property type="entry name" value="ATPase domain of HSP90 chaperone/DNA topoisomerase II/histidine kinase"/>
    <property type="match status" value="1"/>
</dbReference>
<keyword evidence="5" id="KW-0418">Kinase</keyword>
<dbReference type="SMART" id="SM00448">
    <property type="entry name" value="REC"/>
    <property type="match status" value="1"/>
</dbReference>
<feature type="coiled-coil region" evidence="7">
    <location>
        <begin position="61"/>
        <end position="95"/>
    </location>
</feature>
<dbReference type="SMART" id="SM00387">
    <property type="entry name" value="HATPase_c"/>
    <property type="match status" value="1"/>
</dbReference>
<evidence type="ECO:0000256" key="5">
    <source>
        <dbReference type="ARBA" id="ARBA00022777"/>
    </source>
</evidence>
<dbReference type="PRINTS" id="PR00344">
    <property type="entry name" value="BCTRLSENSOR"/>
</dbReference>
<feature type="domain" description="Histidine kinase" evidence="9">
    <location>
        <begin position="381"/>
        <end position="593"/>
    </location>
</feature>
<dbReference type="EC" id="2.7.13.3" evidence="2"/>
<dbReference type="InterPro" id="IPR035965">
    <property type="entry name" value="PAS-like_dom_sf"/>
</dbReference>
<dbReference type="CDD" id="cd00082">
    <property type="entry name" value="HisKA"/>
    <property type="match status" value="1"/>
</dbReference>
<name>A0A2P8FEI5_9RHOB</name>
<comment type="caution">
    <text evidence="11">The sequence shown here is derived from an EMBL/GenBank/DDBJ whole genome shotgun (WGS) entry which is preliminary data.</text>
</comment>
<proteinExistence type="predicted"/>
<dbReference type="Pfam" id="PF00512">
    <property type="entry name" value="HisKA"/>
    <property type="match status" value="1"/>
</dbReference>
<evidence type="ECO:0000256" key="1">
    <source>
        <dbReference type="ARBA" id="ARBA00000085"/>
    </source>
</evidence>
<evidence type="ECO:0000256" key="4">
    <source>
        <dbReference type="ARBA" id="ARBA00022679"/>
    </source>
</evidence>
<dbReference type="PROSITE" id="PS50110">
    <property type="entry name" value="RESPONSE_REGULATORY"/>
    <property type="match status" value="1"/>
</dbReference>
<keyword evidence="4" id="KW-0808">Transferase</keyword>
<dbReference type="Pfam" id="PF02518">
    <property type="entry name" value="HATPase_c"/>
    <property type="match status" value="1"/>
</dbReference>
<evidence type="ECO:0000313" key="11">
    <source>
        <dbReference type="EMBL" id="PSL20145.1"/>
    </source>
</evidence>
<dbReference type="EMBL" id="PYGJ01000004">
    <property type="protein sequence ID" value="PSL20145.1"/>
    <property type="molecule type" value="Genomic_DNA"/>
</dbReference>
<evidence type="ECO:0000256" key="7">
    <source>
        <dbReference type="SAM" id="Coils"/>
    </source>
</evidence>
<evidence type="ECO:0000259" key="10">
    <source>
        <dbReference type="PROSITE" id="PS50110"/>
    </source>
</evidence>
<evidence type="ECO:0000256" key="8">
    <source>
        <dbReference type="SAM" id="MobiDB-lite"/>
    </source>
</evidence>
<dbReference type="SUPFAM" id="SSF55785">
    <property type="entry name" value="PYP-like sensor domain (PAS domain)"/>
    <property type="match status" value="1"/>
</dbReference>
<dbReference type="RefSeq" id="WP_106608148.1">
    <property type="nucleotide sequence ID" value="NZ_PYGJ01000004.1"/>
</dbReference>
<feature type="modified residue" description="4-aspartylphosphate" evidence="6">
    <location>
        <position position="665"/>
    </location>
</feature>